<accession>A0A1F7RFD8</accession>
<keyword evidence="1" id="KW-0812">Transmembrane</keyword>
<reference evidence="2 3" key="1">
    <citation type="journal article" date="2016" name="Nat. Commun.">
        <title>Thousands of microbial genomes shed light on interconnected biogeochemical processes in an aquifer system.</title>
        <authorList>
            <person name="Anantharaman K."/>
            <person name="Brown C.T."/>
            <person name="Hug L.A."/>
            <person name="Sharon I."/>
            <person name="Castelle C.J."/>
            <person name="Probst A.J."/>
            <person name="Thomas B.C."/>
            <person name="Singh A."/>
            <person name="Wilkins M.J."/>
            <person name="Karaoz U."/>
            <person name="Brodie E.L."/>
            <person name="Williams K.H."/>
            <person name="Hubbard S.S."/>
            <person name="Banfield J.F."/>
        </authorList>
    </citation>
    <scope>NUCLEOTIDE SEQUENCE [LARGE SCALE GENOMIC DNA]</scope>
</reference>
<comment type="caution">
    <text evidence="2">The sequence shown here is derived from an EMBL/GenBank/DDBJ whole genome shotgun (WGS) entry which is preliminary data.</text>
</comment>
<dbReference type="AlphaFoldDB" id="A0A1F7RFD8"/>
<dbReference type="Proteomes" id="UP000178526">
    <property type="component" value="Unassembled WGS sequence"/>
</dbReference>
<sequence length="127" mass="13816">MKNYIIRWLINAVGLLIVSKTMESIEIDSILTAVVAAAVIGIINTFLRPILIILTLPINILSLGLFTLVINGLIFYFVGNIVEGFQVTGYLAAFLGALILSVINILATFLIGMGKGKAFIHIQRGRE</sequence>
<evidence type="ECO:0000313" key="3">
    <source>
        <dbReference type="Proteomes" id="UP000178526"/>
    </source>
</evidence>
<gene>
    <name evidence="2" type="ORF">A2042_09660</name>
</gene>
<dbReference type="PANTHER" id="PTHR37309">
    <property type="entry name" value="SLR0284 PROTEIN"/>
    <property type="match status" value="1"/>
</dbReference>
<feature type="transmembrane region" description="Helical" evidence="1">
    <location>
        <begin position="90"/>
        <end position="114"/>
    </location>
</feature>
<keyword evidence="1" id="KW-0472">Membrane</keyword>
<feature type="transmembrane region" description="Helical" evidence="1">
    <location>
        <begin position="54"/>
        <end position="78"/>
    </location>
</feature>
<dbReference type="Pfam" id="PF04020">
    <property type="entry name" value="Phage_holin_4_2"/>
    <property type="match status" value="1"/>
</dbReference>
<feature type="transmembrane region" description="Helical" evidence="1">
    <location>
        <begin position="29"/>
        <end position="47"/>
    </location>
</feature>
<proteinExistence type="predicted"/>
<dbReference type="InterPro" id="IPR007165">
    <property type="entry name" value="Phage_holin_4_2"/>
</dbReference>
<evidence type="ECO:0000313" key="2">
    <source>
        <dbReference type="EMBL" id="OGL40253.1"/>
    </source>
</evidence>
<protein>
    <recommendedName>
        <fullName evidence="4">Phage holin family protein</fullName>
    </recommendedName>
</protein>
<organism evidence="2 3">
    <name type="scientific">Candidatus Schekmanbacteria bacterium GWA2_38_11</name>
    <dbReference type="NCBI Taxonomy" id="1817876"/>
    <lineage>
        <taxon>Bacteria</taxon>
        <taxon>Candidatus Schekmaniibacteriota</taxon>
    </lineage>
</organism>
<name>A0A1F7RFD8_9BACT</name>
<evidence type="ECO:0000256" key="1">
    <source>
        <dbReference type="SAM" id="Phobius"/>
    </source>
</evidence>
<keyword evidence="1" id="KW-1133">Transmembrane helix</keyword>
<dbReference type="PANTHER" id="PTHR37309:SF1">
    <property type="entry name" value="SLR0284 PROTEIN"/>
    <property type="match status" value="1"/>
</dbReference>
<dbReference type="EMBL" id="MGDB01000104">
    <property type="protein sequence ID" value="OGL40253.1"/>
    <property type="molecule type" value="Genomic_DNA"/>
</dbReference>
<evidence type="ECO:0008006" key="4">
    <source>
        <dbReference type="Google" id="ProtNLM"/>
    </source>
</evidence>